<dbReference type="OrthoDB" id="6311at2157"/>
<proteinExistence type="predicted"/>
<dbReference type="KEGG" id="hje:HacjB3_06145"/>
<evidence type="ECO:0000313" key="1">
    <source>
        <dbReference type="EMBL" id="ADJ14620.1"/>
    </source>
</evidence>
<evidence type="ECO:0008006" key="5">
    <source>
        <dbReference type="Google" id="ProtNLM"/>
    </source>
</evidence>
<dbReference type="EMBL" id="CP002062">
    <property type="protein sequence ID" value="ADJ14620.1"/>
    <property type="molecule type" value="Genomic_DNA"/>
</dbReference>
<dbReference type="EMBL" id="AOHV01000012">
    <property type="protein sequence ID" value="ELY39993.1"/>
    <property type="molecule type" value="Genomic_DNA"/>
</dbReference>
<dbReference type="GeneID" id="9419034"/>
<evidence type="ECO:0000313" key="3">
    <source>
        <dbReference type="Proteomes" id="UP000000390"/>
    </source>
</evidence>
<dbReference type="PATRIC" id="fig|795797.18.peg.1225"/>
<keyword evidence="4" id="KW-1185">Reference proteome</keyword>
<reference evidence="1 3" key="1">
    <citation type="journal article" date="2010" name="J. Bacteriol.">
        <title>Complete genome sequence of Halalkalicoccus jeotgali B3(T), an extremely halophilic archaeon.</title>
        <authorList>
            <person name="Roh S.W."/>
            <person name="Nam Y.D."/>
            <person name="Nam S.H."/>
            <person name="Choi S.H."/>
            <person name="Park H.S."/>
            <person name="Bae J.W."/>
        </authorList>
    </citation>
    <scope>NUCLEOTIDE SEQUENCE [LARGE SCALE GENOMIC DNA]</scope>
    <source>
        <strain evidence="1">B3</strain>
        <strain evidence="3">DSM 18796 / CECT 7217 / JCM 14584 / KCTC 4019 / B3</strain>
    </source>
</reference>
<accession>D8JA98</accession>
<dbReference type="Pfam" id="PF07040">
    <property type="entry name" value="DUF1326"/>
    <property type="match status" value="1"/>
</dbReference>
<gene>
    <name evidence="1" type="ordered locus">HacjB3_06145</name>
    <name evidence="2" type="ORF">C497_04532</name>
</gene>
<evidence type="ECO:0000313" key="2">
    <source>
        <dbReference type="EMBL" id="ELY39993.1"/>
    </source>
</evidence>
<protein>
    <recommendedName>
        <fullName evidence="5">DUF1326 domain-containing protein</fullName>
    </recommendedName>
</protein>
<dbReference type="RefSeq" id="WP_008414813.1">
    <property type="nucleotide sequence ID" value="NC_014297.1"/>
</dbReference>
<organism evidence="1 3">
    <name type="scientific">Halalkalicoccus jeotgali (strain DSM 18796 / CECT 7217 / JCM 14584 / KCTC 4019 / B3)</name>
    <dbReference type="NCBI Taxonomy" id="795797"/>
    <lineage>
        <taxon>Archaea</taxon>
        <taxon>Methanobacteriati</taxon>
        <taxon>Methanobacteriota</taxon>
        <taxon>Stenosarchaea group</taxon>
        <taxon>Halobacteria</taxon>
        <taxon>Halobacteriales</taxon>
        <taxon>Halococcaceae</taxon>
        <taxon>Halalkalicoccus</taxon>
    </lineage>
</organism>
<dbReference type="HOGENOM" id="CLU_092801_1_0_2"/>
<dbReference type="Proteomes" id="UP000011645">
    <property type="component" value="Unassembled WGS sequence"/>
</dbReference>
<name>D8JA98_HALJB</name>
<sequence>MSVDNTNQWSVRGEFAEACNCSAPCQCLYGEAPDDDECTGALFWHVEEGEYDGAELDGLTVGVLLYDEGILFEGDWRVVFLLDDRADEAQAAALEAVFTGQAGGVMGAVAELVGDVRAVETVPIAYSRDEDHVSIAAGEVAAVEADLIEGFGEVPGEVSPHPVTAPSMAVTTGKSATATVSYDEEFSWDVSGNNAFLGEFEYEGE</sequence>
<dbReference type="AlphaFoldDB" id="D8JA98"/>
<evidence type="ECO:0000313" key="4">
    <source>
        <dbReference type="Proteomes" id="UP000011645"/>
    </source>
</evidence>
<reference evidence="2 4" key="2">
    <citation type="journal article" date="2014" name="PLoS Genet.">
        <title>Phylogenetically driven sequencing of extremely halophilic archaea reveals strategies for static and dynamic osmo-response.</title>
        <authorList>
            <person name="Becker E.A."/>
            <person name="Seitzer P.M."/>
            <person name="Tritt A."/>
            <person name="Larsen D."/>
            <person name="Krusor M."/>
            <person name="Yao A.I."/>
            <person name="Wu D."/>
            <person name="Madern D."/>
            <person name="Eisen J.A."/>
            <person name="Darling A.E."/>
            <person name="Facciotti M.T."/>
        </authorList>
    </citation>
    <scope>NUCLEOTIDE SEQUENCE [LARGE SCALE GENOMIC DNA]</scope>
    <source>
        <strain evidence="2">B3</strain>
        <strain evidence="4">DSM 18796 / CECT 7217 / JCM 14584 / KCTC 4019 / B3</strain>
    </source>
</reference>
<dbReference type="InterPro" id="IPR009758">
    <property type="entry name" value="DUF1326"/>
</dbReference>
<dbReference type="Proteomes" id="UP000000390">
    <property type="component" value="Chromosome"/>
</dbReference>
<dbReference type="STRING" id="795797.HacjB3_06145"/>
<dbReference type="eggNOG" id="arCOG11393">
    <property type="taxonomic scope" value="Archaea"/>
</dbReference>